<evidence type="ECO:0000313" key="1">
    <source>
        <dbReference type="EMBL" id="KAH7093310.1"/>
    </source>
</evidence>
<keyword evidence="2" id="KW-1185">Reference proteome</keyword>
<dbReference type="AlphaFoldDB" id="A0A8K0RF98"/>
<evidence type="ECO:0000313" key="2">
    <source>
        <dbReference type="Proteomes" id="UP000813461"/>
    </source>
</evidence>
<dbReference type="OrthoDB" id="9986966at2759"/>
<protein>
    <submittedName>
        <fullName evidence="1">Uncharacterized protein</fullName>
    </submittedName>
</protein>
<accession>A0A8K0RF98</accession>
<dbReference type="Proteomes" id="UP000813461">
    <property type="component" value="Unassembled WGS sequence"/>
</dbReference>
<reference evidence="1" key="1">
    <citation type="journal article" date="2021" name="Nat. Commun.">
        <title>Genetic determinants of endophytism in the Arabidopsis root mycobiome.</title>
        <authorList>
            <person name="Mesny F."/>
            <person name="Miyauchi S."/>
            <person name="Thiergart T."/>
            <person name="Pickel B."/>
            <person name="Atanasova L."/>
            <person name="Karlsson M."/>
            <person name="Huettel B."/>
            <person name="Barry K.W."/>
            <person name="Haridas S."/>
            <person name="Chen C."/>
            <person name="Bauer D."/>
            <person name="Andreopoulos W."/>
            <person name="Pangilinan J."/>
            <person name="LaButti K."/>
            <person name="Riley R."/>
            <person name="Lipzen A."/>
            <person name="Clum A."/>
            <person name="Drula E."/>
            <person name="Henrissat B."/>
            <person name="Kohler A."/>
            <person name="Grigoriev I.V."/>
            <person name="Martin F.M."/>
            <person name="Hacquard S."/>
        </authorList>
    </citation>
    <scope>NUCLEOTIDE SEQUENCE</scope>
    <source>
        <strain evidence="1">MPI-SDFR-AT-0120</strain>
    </source>
</reference>
<dbReference type="InterPro" id="IPR035992">
    <property type="entry name" value="Ricin_B-like_lectins"/>
</dbReference>
<sequence>MTTPPSYHLVNVYTSSPLTLDPKTTNLSLHAVPTPVDESLGFTFSAFAGTDFVQICTSIKFESYCLDVSGEKSTVPFLSENRRGNSQQWTVFTGNDGLVKLSNNYTGNGWYLNLQKDTNATIMTEGESVGVYWRQEAVSC</sequence>
<organism evidence="1 2">
    <name type="scientific">Paraphoma chrysanthemicola</name>
    <dbReference type="NCBI Taxonomy" id="798071"/>
    <lineage>
        <taxon>Eukaryota</taxon>
        <taxon>Fungi</taxon>
        <taxon>Dikarya</taxon>
        <taxon>Ascomycota</taxon>
        <taxon>Pezizomycotina</taxon>
        <taxon>Dothideomycetes</taxon>
        <taxon>Pleosporomycetidae</taxon>
        <taxon>Pleosporales</taxon>
        <taxon>Pleosporineae</taxon>
        <taxon>Phaeosphaeriaceae</taxon>
        <taxon>Paraphoma</taxon>
    </lineage>
</organism>
<gene>
    <name evidence="1" type="ORF">FB567DRAFT_515094</name>
</gene>
<dbReference type="SUPFAM" id="SSF50370">
    <property type="entry name" value="Ricin B-like lectins"/>
    <property type="match status" value="1"/>
</dbReference>
<name>A0A8K0RF98_9PLEO</name>
<comment type="caution">
    <text evidence="1">The sequence shown here is derived from an EMBL/GenBank/DDBJ whole genome shotgun (WGS) entry which is preliminary data.</text>
</comment>
<dbReference type="EMBL" id="JAGMVJ010000002">
    <property type="protein sequence ID" value="KAH7093310.1"/>
    <property type="molecule type" value="Genomic_DNA"/>
</dbReference>
<proteinExistence type="predicted"/>